<dbReference type="GO" id="GO:0018279">
    <property type="term" value="P:protein N-linked glycosylation via asparagine"/>
    <property type="evidence" value="ECO:0007669"/>
    <property type="project" value="UniProtKB-UniRule"/>
</dbReference>
<sequence>METWKMKSVYCMFVFLQIVAVTFAGKKTLVLVDNWSIRETHSVFFKSLRERGFDLTFKVADDANLALVKYGEFLYDNLILFSPSVKEFGGGITIGDITSFIDGGGNLLVAADSYIGEKIRDLAVECGIEFDEEGTSVIDHHNYDVNDDGKHTLIVADPDNLVNAPLLTGSETHNPLLFKGVGMTADPDNPLVISILHASSSAYSFDPNSPITDYPHAVGKNTLLISGLQARNNARVLFFGSLDFFSDETFNAPVQKASGGKKYAKSGNQQLALRLSQWVFKEKGVLRVGKVTHHKKGDKEPPVAYTIMDTVEYTIEIEQFEDDKWMPLNADDVQLEFVRIDPFVRMGLRKKGGKFYAKFKIPDVYGVYQFRVDYNRIGYTHLFVTTQVSVRPLEHTQYERFIPSAYPYYASSFSMMVGMFLFSFLFLYYKEDSKQKKE</sequence>
<feature type="domain" description="OST48 middle" evidence="11">
    <location>
        <begin position="293"/>
        <end position="429"/>
    </location>
</feature>
<dbReference type="InterPro" id="IPR005013">
    <property type="entry name" value="DDOST_48_kDa_subunit"/>
</dbReference>
<comment type="subcellular location">
    <subcellularLocation>
        <location evidence="1 9">Endoplasmic reticulum membrane</location>
        <topology evidence="1 9">Single-pass type I membrane protein</topology>
    </subcellularLocation>
</comment>
<keyword evidence="8 9" id="KW-0472">Membrane</keyword>
<comment type="similarity">
    <text evidence="3 9">Belongs to the DDOST 48 kDa subunit family.</text>
</comment>
<evidence type="ECO:0000259" key="10">
    <source>
        <dbReference type="Pfam" id="PF03345"/>
    </source>
</evidence>
<keyword evidence="5 9" id="KW-0812">Transmembrane</keyword>
<evidence type="ECO:0000256" key="8">
    <source>
        <dbReference type="ARBA" id="ARBA00023136"/>
    </source>
</evidence>
<keyword evidence="13" id="KW-1185">Reference proteome</keyword>
<evidence type="ECO:0000256" key="4">
    <source>
        <dbReference type="ARBA" id="ARBA00013350"/>
    </source>
</evidence>
<evidence type="ECO:0000256" key="6">
    <source>
        <dbReference type="ARBA" id="ARBA00022824"/>
    </source>
</evidence>
<feature type="transmembrane region" description="Helical" evidence="9">
    <location>
        <begin position="406"/>
        <end position="429"/>
    </location>
</feature>
<gene>
    <name evidence="12" type="ORF">LSH36_477g01049</name>
</gene>
<keyword evidence="7 9" id="KW-1133">Transmembrane helix</keyword>
<accession>A0AAD9MZM7</accession>
<keyword evidence="6 9" id="KW-0256">Endoplasmic reticulum</keyword>
<comment type="function">
    <text evidence="9">Subunit of the oligosaccharyl transferase (OST) complex that catalyzes the initial transfer of a defined glycan (Glc(3)Man(9)GlcNAc(2) in eukaryotes) from the lipid carrier dolichol-pyrophosphate to an asparagine residue within an Asn-X-Ser/Thr consensus motif in nascent polypeptide chains, the first step in protein N-glycosylation. N-glycosylation occurs cotranslationally and the complex associates with the Sec61 complex at the channel-forming translocon complex that mediates protein translocation across the endoplasmic reticulum (ER).</text>
</comment>
<dbReference type="AlphaFoldDB" id="A0AAD9MZM7"/>
<comment type="caution">
    <text evidence="12">The sequence shown here is derived from an EMBL/GenBank/DDBJ whole genome shotgun (WGS) entry which is preliminary data.</text>
</comment>
<evidence type="ECO:0000313" key="13">
    <source>
        <dbReference type="Proteomes" id="UP001208570"/>
    </source>
</evidence>
<evidence type="ECO:0000256" key="9">
    <source>
        <dbReference type="RuleBase" id="RU361142"/>
    </source>
</evidence>
<reference evidence="12" key="1">
    <citation type="journal article" date="2023" name="Mol. Biol. Evol.">
        <title>Third-Generation Sequencing Reveals the Adaptive Role of the Epigenome in Three Deep-Sea Polychaetes.</title>
        <authorList>
            <person name="Perez M."/>
            <person name="Aroh O."/>
            <person name="Sun Y."/>
            <person name="Lan Y."/>
            <person name="Juniper S.K."/>
            <person name="Young C.R."/>
            <person name="Angers B."/>
            <person name="Qian P.Y."/>
        </authorList>
    </citation>
    <scope>NUCLEOTIDE SEQUENCE</scope>
    <source>
        <strain evidence="12">P08H-3</strain>
    </source>
</reference>
<proteinExistence type="inferred from homology"/>
<dbReference type="Pfam" id="PF23358">
    <property type="entry name" value="OST48_MD"/>
    <property type="match status" value="1"/>
</dbReference>
<dbReference type="PANTHER" id="PTHR10830:SF0">
    <property type="entry name" value="DOLICHYL-DIPHOSPHOOLIGOSACCHARIDE--PROTEIN GLYCOSYLTRANSFERASE 48 KDA SUBUNIT"/>
    <property type="match status" value="1"/>
</dbReference>
<dbReference type="PANTHER" id="PTHR10830">
    <property type="entry name" value="DOLICHYL-DIPHOSPHOOLIGOSACCHARIDE--PROTEIN GLYCOSYLTRANSFERASE 48 KDA SUBUNIT"/>
    <property type="match status" value="1"/>
</dbReference>
<protein>
    <recommendedName>
        <fullName evidence="4 9">Dolichyl-diphosphooligosaccharide--protein glycosyltransferase 48 kDa subunit</fullName>
        <shortName evidence="9">Oligosaccharyl transferase 48 kDa subunit</shortName>
    </recommendedName>
</protein>
<comment type="pathway">
    <text evidence="2 9">Protein modification; protein glycosylation.</text>
</comment>
<organism evidence="12 13">
    <name type="scientific">Paralvinella palmiformis</name>
    <dbReference type="NCBI Taxonomy" id="53620"/>
    <lineage>
        <taxon>Eukaryota</taxon>
        <taxon>Metazoa</taxon>
        <taxon>Spiralia</taxon>
        <taxon>Lophotrochozoa</taxon>
        <taxon>Annelida</taxon>
        <taxon>Polychaeta</taxon>
        <taxon>Sedentaria</taxon>
        <taxon>Canalipalpata</taxon>
        <taxon>Terebellida</taxon>
        <taxon>Terebelliformia</taxon>
        <taxon>Alvinellidae</taxon>
        <taxon>Paralvinella</taxon>
    </lineage>
</organism>
<evidence type="ECO:0000256" key="5">
    <source>
        <dbReference type="ARBA" id="ARBA00022692"/>
    </source>
</evidence>
<dbReference type="InterPro" id="IPR055459">
    <property type="entry name" value="OST48_MD"/>
</dbReference>
<evidence type="ECO:0000313" key="12">
    <source>
        <dbReference type="EMBL" id="KAK2148884.1"/>
    </source>
</evidence>
<feature type="domain" description="OST48 N-terminal" evidence="10">
    <location>
        <begin position="27"/>
        <end position="279"/>
    </location>
</feature>
<dbReference type="Proteomes" id="UP001208570">
    <property type="component" value="Unassembled WGS sequence"/>
</dbReference>
<name>A0AAD9MZM7_9ANNE</name>
<dbReference type="Pfam" id="PF03345">
    <property type="entry name" value="OST48_N"/>
    <property type="match status" value="1"/>
</dbReference>
<evidence type="ECO:0000259" key="11">
    <source>
        <dbReference type="Pfam" id="PF23358"/>
    </source>
</evidence>
<evidence type="ECO:0000256" key="2">
    <source>
        <dbReference type="ARBA" id="ARBA00004922"/>
    </source>
</evidence>
<dbReference type="InterPro" id="IPR055457">
    <property type="entry name" value="OST48_N"/>
</dbReference>
<dbReference type="GO" id="GO:0008250">
    <property type="term" value="C:oligosaccharyltransferase complex"/>
    <property type="evidence" value="ECO:0007669"/>
    <property type="project" value="TreeGrafter"/>
</dbReference>
<evidence type="ECO:0000256" key="1">
    <source>
        <dbReference type="ARBA" id="ARBA00004115"/>
    </source>
</evidence>
<comment type="subunit">
    <text evidence="9">Component of the oligosaccharyltransferase (OST) complex.</text>
</comment>
<evidence type="ECO:0000256" key="3">
    <source>
        <dbReference type="ARBA" id="ARBA00008743"/>
    </source>
</evidence>
<dbReference type="EMBL" id="JAODUP010000477">
    <property type="protein sequence ID" value="KAK2148884.1"/>
    <property type="molecule type" value="Genomic_DNA"/>
</dbReference>
<evidence type="ECO:0000256" key="7">
    <source>
        <dbReference type="ARBA" id="ARBA00022989"/>
    </source>
</evidence>